<evidence type="ECO:0000313" key="11">
    <source>
        <dbReference type="WBParaSite" id="EgrG_001000800"/>
    </source>
</evidence>
<evidence type="ECO:0000256" key="3">
    <source>
        <dbReference type="ARBA" id="ARBA00022737"/>
    </source>
</evidence>
<accession>A0A068WFV0</accession>
<feature type="compositionally biased region" description="Polar residues" evidence="7">
    <location>
        <begin position="131"/>
        <end position="150"/>
    </location>
</feature>
<proteinExistence type="inferred from homology"/>
<sequence>MRARGTGIPISKTIRPGEIVPREPNKDERLIRAEKKRDNWRVKHREFINTIRSAKAYQNAVSKGGSALPYPVAPPTIDPDLIQCQYCNRRFNESAAERHIPFCKEKSERERMRQTTNRSTKRPDQKPIAAMNSTYQRKNDQLGRSVTQKPLKSPAISKSGKGDGSLSNTTRSLESPTAIRTPTKRPSSRASSQKRSPMPSANAEGGAKNHSSNMASRREPLAGRQSSQTRRTNRGFYCHECGAKFPSTSARFCPDCGIRRMAV</sequence>
<evidence type="ECO:0000256" key="1">
    <source>
        <dbReference type="ARBA" id="ARBA00010843"/>
    </source>
</evidence>
<protein>
    <submittedName>
        <fullName evidence="9 11">Protein FAM164A</fullName>
    </submittedName>
</protein>
<dbReference type="WBParaSite" id="EgrG_001000800">
    <property type="protein sequence ID" value="EgrG_001000800"/>
    <property type="gene ID" value="EgrG_001000800"/>
</dbReference>
<evidence type="ECO:0000256" key="7">
    <source>
        <dbReference type="SAM" id="MobiDB-lite"/>
    </source>
</evidence>
<dbReference type="EMBL" id="LK028577">
    <property type="protein sequence ID" value="CDS17268.1"/>
    <property type="molecule type" value="Genomic_DNA"/>
</dbReference>
<dbReference type="AlphaFoldDB" id="A0A068WFV0"/>
<feature type="region of interest" description="Disordered" evidence="7">
    <location>
        <begin position="102"/>
        <end position="233"/>
    </location>
</feature>
<gene>
    <name evidence="9" type="ORF">EgrG_001000800</name>
</gene>
<evidence type="ECO:0000259" key="8">
    <source>
        <dbReference type="PROSITE" id="PS52027"/>
    </source>
</evidence>
<evidence type="ECO:0000256" key="5">
    <source>
        <dbReference type="ARBA" id="ARBA00022833"/>
    </source>
</evidence>
<evidence type="ECO:0000256" key="2">
    <source>
        <dbReference type="ARBA" id="ARBA00022723"/>
    </source>
</evidence>
<dbReference type="PANTHER" id="PTHR13555">
    <property type="entry name" value="C2H2 ZINC FINGER CGI-62-RELATED"/>
    <property type="match status" value="1"/>
</dbReference>
<evidence type="ECO:0000313" key="10">
    <source>
        <dbReference type="Proteomes" id="UP000492820"/>
    </source>
</evidence>
<reference evidence="9" key="2">
    <citation type="submission" date="2014-06" db="EMBL/GenBank/DDBJ databases">
        <authorList>
            <person name="Aslett M."/>
        </authorList>
    </citation>
    <scope>NUCLEOTIDE SEQUENCE</scope>
</reference>
<feature type="compositionally biased region" description="Polar residues" evidence="7">
    <location>
        <begin position="165"/>
        <end position="181"/>
    </location>
</feature>
<feature type="domain" description="C2HC/C3H-type" evidence="8">
    <location>
        <begin position="80"/>
        <end position="109"/>
    </location>
</feature>
<feature type="compositionally biased region" description="Basic and acidic residues" evidence="7">
    <location>
        <begin position="102"/>
        <end position="113"/>
    </location>
</feature>
<organism evidence="9">
    <name type="scientific">Echinococcus granulosus</name>
    <name type="common">Hydatid tapeworm</name>
    <dbReference type="NCBI Taxonomy" id="6210"/>
    <lineage>
        <taxon>Eukaryota</taxon>
        <taxon>Metazoa</taxon>
        <taxon>Spiralia</taxon>
        <taxon>Lophotrochozoa</taxon>
        <taxon>Platyhelminthes</taxon>
        <taxon>Cestoda</taxon>
        <taxon>Eucestoda</taxon>
        <taxon>Cyclophyllidea</taxon>
        <taxon>Taeniidae</taxon>
        <taxon>Echinococcus</taxon>
        <taxon>Echinococcus granulosus group</taxon>
    </lineage>
</organism>
<dbReference type="GO" id="GO:0008270">
    <property type="term" value="F:zinc ion binding"/>
    <property type="evidence" value="ECO:0007669"/>
    <property type="project" value="UniProtKB-KW"/>
</dbReference>
<keyword evidence="5" id="KW-0862">Zinc</keyword>
<dbReference type="InterPro" id="IPR049899">
    <property type="entry name" value="Znf_C2HC_C3H"/>
</dbReference>
<evidence type="ECO:0000256" key="6">
    <source>
        <dbReference type="PROSITE-ProRule" id="PRU01371"/>
    </source>
</evidence>
<dbReference type="PANTHER" id="PTHR13555:SF25">
    <property type="entry name" value="ZINC FINGER C2HC DOMAIN-CONTAINING PROTEIN 1A"/>
    <property type="match status" value="1"/>
</dbReference>
<dbReference type="PROSITE" id="PS52027">
    <property type="entry name" value="ZF_C2HC_C3H"/>
    <property type="match status" value="1"/>
</dbReference>
<reference evidence="9 10" key="1">
    <citation type="journal article" date="2013" name="Nature">
        <title>The genomes of four tapeworm species reveal adaptations to parasitism.</title>
        <authorList>
            <person name="Tsai I.J."/>
            <person name="Zarowiecki M."/>
            <person name="Holroyd N."/>
            <person name="Garciarrubio A."/>
            <person name="Sanchez-Flores A."/>
            <person name="Brooks K.L."/>
            <person name="Tracey A."/>
            <person name="Bobes R.J."/>
            <person name="Fragoso G."/>
            <person name="Sciutto E."/>
            <person name="Aslett M."/>
            <person name="Beasley H."/>
            <person name="Bennett H.M."/>
            <person name="Cai J."/>
            <person name="Camicia F."/>
            <person name="Clark R."/>
            <person name="Cucher M."/>
            <person name="De Silva N."/>
            <person name="Day T.A."/>
            <person name="Deplazes P."/>
            <person name="Estrada K."/>
            <person name="Fernandez C."/>
            <person name="Holland P.W."/>
            <person name="Hou J."/>
            <person name="Hu S."/>
            <person name="Huckvale T."/>
            <person name="Hung S.S."/>
            <person name="Kamenetzky L."/>
            <person name="Keane J.A."/>
            <person name="Kiss F."/>
            <person name="Koziol U."/>
            <person name="Lambert O."/>
            <person name="Liu K."/>
            <person name="Luo X."/>
            <person name="Luo Y."/>
            <person name="Macchiaroli N."/>
            <person name="Nichol S."/>
            <person name="Paps J."/>
            <person name="Parkinson J."/>
            <person name="Pouchkina-Stantcheva N."/>
            <person name="Riddiford N."/>
            <person name="Rosenzvit M."/>
            <person name="Salinas G."/>
            <person name="Wasmuth J.D."/>
            <person name="Zamanian M."/>
            <person name="Zheng Y."/>
            <person name="Cai X."/>
            <person name="Soberon X."/>
            <person name="Olson P.D."/>
            <person name="Laclette J.P."/>
            <person name="Brehm K."/>
            <person name="Berriman M."/>
            <person name="Garciarrubio A."/>
            <person name="Bobes R.J."/>
            <person name="Fragoso G."/>
            <person name="Sanchez-Flores A."/>
            <person name="Estrada K."/>
            <person name="Cevallos M.A."/>
            <person name="Morett E."/>
            <person name="Gonzalez V."/>
            <person name="Portillo T."/>
            <person name="Ochoa-Leyva A."/>
            <person name="Jose M.V."/>
            <person name="Sciutto E."/>
            <person name="Landa A."/>
            <person name="Jimenez L."/>
            <person name="Valdes V."/>
            <person name="Carrero J.C."/>
            <person name="Larralde C."/>
            <person name="Morales-Montor J."/>
            <person name="Limon-Lason J."/>
            <person name="Soberon X."/>
            <person name="Laclette J.P."/>
        </authorList>
    </citation>
    <scope>NUCLEOTIDE SEQUENCE [LARGE SCALE GENOMIC DNA]</scope>
</reference>
<evidence type="ECO:0000313" key="9">
    <source>
        <dbReference type="EMBL" id="CDS17268.1"/>
    </source>
</evidence>
<feature type="region of interest" description="Disordered" evidence="7">
    <location>
        <begin position="1"/>
        <end position="27"/>
    </location>
</feature>
<keyword evidence="4 6" id="KW-0863">Zinc-finger</keyword>
<name>A0A068WFV0_ECHGR</name>
<dbReference type="Pfam" id="PF13913">
    <property type="entry name" value="zf-C2HC_2"/>
    <property type="match status" value="1"/>
</dbReference>
<dbReference type="Proteomes" id="UP000492820">
    <property type="component" value="Unassembled WGS sequence"/>
</dbReference>
<comment type="similarity">
    <text evidence="1">Belongs to the ZC2HC1 family.</text>
</comment>
<dbReference type="OrthoDB" id="10255185at2759"/>
<dbReference type="InterPro" id="IPR026319">
    <property type="entry name" value="ZC2HC1A/B-like"/>
</dbReference>
<keyword evidence="2" id="KW-0479">Metal-binding</keyword>
<evidence type="ECO:0000256" key="4">
    <source>
        <dbReference type="ARBA" id="ARBA00022771"/>
    </source>
</evidence>
<keyword evidence="3" id="KW-0677">Repeat</keyword>
<reference evidence="11" key="3">
    <citation type="submission" date="2020-10" db="UniProtKB">
        <authorList>
            <consortium name="WormBaseParasite"/>
        </authorList>
    </citation>
    <scope>IDENTIFICATION</scope>
</reference>